<accession>A0AAI8VHG6</accession>
<comment type="caution">
    <text evidence="2">The sequence shown here is derived from an EMBL/GenBank/DDBJ whole genome shotgun (WGS) entry which is preliminary data.</text>
</comment>
<keyword evidence="1" id="KW-0472">Membrane</keyword>
<keyword evidence="1" id="KW-1133">Transmembrane helix</keyword>
<evidence type="ECO:0000313" key="2">
    <source>
        <dbReference type="EMBL" id="CAJ2504716.1"/>
    </source>
</evidence>
<evidence type="ECO:0000313" key="3">
    <source>
        <dbReference type="Proteomes" id="UP001295740"/>
    </source>
</evidence>
<feature type="transmembrane region" description="Helical" evidence="1">
    <location>
        <begin position="42"/>
        <end position="65"/>
    </location>
</feature>
<feature type="transmembrane region" description="Helical" evidence="1">
    <location>
        <begin position="14"/>
        <end position="35"/>
    </location>
</feature>
<dbReference type="Proteomes" id="UP001295740">
    <property type="component" value="Unassembled WGS sequence"/>
</dbReference>
<gene>
    <name evidence="2" type="ORF">KHLLAP_LOCUS5184</name>
</gene>
<name>A0AAI8VHG6_9PEZI</name>
<feature type="transmembrane region" description="Helical" evidence="1">
    <location>
        <begin position="94"/>
        <end position="113"/>
    </location>
</feature>
<protein>
    <submittedName>
        <fullName evidence="2">Uu.00g121100.m01.CDS01</fullName>
    </submittedName>
</protein>
<proteinExistence type="predicted"/>
<dbReference type="AlphaFoldDB" id="A0AAI8VHG6"/>
<keyword evidence="1" id="KW-0812">Transmembrane</keyword>
<reference evidence="2" key="1">
    <citation type="submission" date="2023-10" db="EMBL/GenBank/DDBJ databases">
        <authorList>
            <person name="Hackl T."/>
        </authorList>
    </citation>
    <scope>NUCLEOTIDE SEQUENCE</scope>
</reference>
<organism evidence="2 3">
    <name type="scientific">Anthostomella pinea</name>
    <dbReference type="NCBI Taxonomy" id="933095"/>
    <lineage>
        <taxon>Eukaryota</taxon>
        <taxon>Fungi</taxon>
        <taxon>Dikarya</taxon>
        <taxon>Ascomycota</taxon>
        <taxon>Pezizomycotina</taxon>
        <taxon>Sordariomycetes</taxon>
        <taxon>Xylariomycetidae</taxon>
        <taxon>Xylariales</taxon>
        <taxon>Xylariaceae</taxon>
        <taxon>Anthostomella</taxon>
    </lineage>
</organism>
<dbReference type="EMBL" id="CAUWAG010000007">
    <property type="protein sequence ID" value="CAJ2504716.1"/>
    <property type="molecule type" value="Genomic_DNA"/>
</dbReference>
<sequence length="249" mass="26587">MDVLDQVASRLTPIIYGACWTNLLLYMASTLVVFIRRGCVSYAASVLFACALWLHITLFNSWFLLPALFRHLHGVELHGGGAADLIRRLVSSHAAAGLGLMLLGWLASSLAIFNAIGMLQIEGCGALGPHNHASGLARFVIRAAERVSQRVGIEGAASPTLGGPDESAAAAATRKSIIFMFPRFVHACIPLPARGLPAPEYGNERHWVDRKTVSKPADAVLTAGARTMAFTPPVGVASGLRSSHIEERK</sequence>
<keyword evidence="3" id="KW-1185">Reference proteome</keyword>
<evidence type="ECO:0000256" key="1">
    <source>
        <dbReference type="SAM" id="Phobius"/>
    </source>
</evidence>